<dbReference type="Pfam" id="PF00990">
    <property type="entry name" value="GGDEF"/>
    <property type="match status" value="1"/>
</dbReference>
<dbReference type="NCBIfam" id="TIGR00254">
    <property type="entry name" value="GGDEF"/>
    <property type="match status" value="1"/>
</dbReference>
<dbReference type="InterPro" id="IPR000160">
    <property type="entry name" value="GGDEF_dom"/>
</dbReference>
<dbReference type="PROSITE" id="PS50887">
    <property type="entry name" value="GGDEF"/>
    <property type="match status" value="1"/>
</dbReference>
<dbReference type="PANTHER" id="PTHR45138">
    <property type="entry name" value="REGULATORY COMPONENTS OF SENSORY TRANSDUCTION SYSTEM"/>
    <property type="match status" value="1"/>
</dbReference>
<evidence type="ECO:0000259" key="1">
    <source>
        <dbReference type="PROSITE" id="PS50887"/>
    </source>
</evidence>
<reference evidence="2 3" key="1">
    <citation type="submission" date="2018-08" db="EMBL/GenBank/DDBJ databases">
        <title>Draft genome sequence of Psychrilyobacter sp. strain SD5 isolated from Black Sea water.</title>
        <authorList>
            <person name="Yadav S."/>
            <person name="Villanueva L."/>
            <person name="Damste J.S.S."/>
        </authorList>
    </citation>
    <scope>NUCLEOTIDE SEQUENCE [LARGE SCALE GENOMIC DNA]</scope>
    <source>
        <strain evidence="2 3">SD5</strain>
    </source>
</reference>
<keyword evidence="3" id="KW-1185">Reference proteome</keyword>
<dbReference type="Proteomes" id="UP000263486">
    <property type="component" value="Unassembled WGS sequence"/>
</dbReference>
<organism evidence="2 3">
    <name type="scientific">Psychrilyobacter piezotolerans</name>
    <dbReference type="NCBI Taxonomy" id="2293438"/>
    <lineage>
        <taxon>Bacteria</taxon>
        <taxon>Fusobacteriati</taxon>
        <taxon>Fusobacteriota</taxon>
        <taxon>Fusobacteriia</taxon>
        <taxon>Fusobacteriales</taxon>
        <taxon>Fusobacteriaceae</taxon>
        <taxon>Psychrilyobacter</taxon>
    </lineage>
</organism>
<dbReference type="RefSeq" id="WP_114643718.1">
    <property type="nucleotide sequence ID" value="NZ_JAACIO010000048.1"/>
</dbReference>
<dbReference type="PANTHER" id="PTHR45138:SF9">
    <property type="entry name" value="DIGUANYLATE CYCLASE DGCM-RELATED"/>
    <property type="match status" value="1"/>
</dbReference>
<proteinExistence type="predicted"/>
<gene>
    <name evidence="2" type="ORF">DYH56_15240</name>
</gene>
<evidence type="ECO:0000313" key="2">
    <source>
        <dbReference type="EMBL" id="REI39327.1"/>
    </source>
</evidence>
<feature type="domain" description="GGDEF" evidence="1">
    <location>
        <begin position="184"/>
        <end position="312"/>
    </location>
</feature>
<dbReference type="Gene3D" id="3.30.70.270">
    <property type="match status" value="1"/>
</dbReference>
<dbReference type="EMBL" id="QUAJ01000051">
    <property type="protein sequence ID" value="REI39327.1"/>
    <property type="molecule type" value="Genomic_DNA"/>
</dbReference>
<evidence type="ECO:0000313" key="3">
    <source>
        <dbReference type="Proteomes" id="UP000263486"/>
    </source>
</evidence>
<dbReference type="SUPFAM" id="SSF55073">
    <property type="entry name" value="Nucleotide cyclase"/>
    <property type="match status" value="1"/>
</dbReference>
<sequence length="312" mass="36205">MKLNFNKSKILIKYMADKTNMPIVTLTKDLRIDQYNKAFEKLIDNPGNITNSLFEKNVGRINISSQSVTDRGLNIKEISCTYNSKSGSVTYLQGSLIKKEEDTVIIFKNYLISESEIVSEISQINIEMSNLTRELTKKNFELKLANEKITQLLNTDFLTGIANRKFFFERLKELISLKKRNNYFNIGIIFMDIDFFKNFNDTYGHDVGDLVLIKFSQMLKDNTRKEDIVARMGGEEFCIIVQCREENYLFDISEKLRKKCENIVLEGIDNKITASFGATFYKEWEDADIVMKRADSNMYKAKTNGRNQTVFK</sequence>
<dbReference type="InterPro" id="IPR050469">
    <property type="entry name" value="Diguanylate_Cyclase"/>
</dbReference>
<dbReference type="InterPro" id="IPR029787">
    <property type="entry name" value="Nucleotide_cyclase"/>
</dbReference>
<dbReference type="SMART" id="SM00267">
    <property type="entry name" value="GGDEF"/>
    <property type="match status" value="1"/>
</dbReference>
<dbReference type="CDD" id="cd01949">
    <property type="entry name" value="GGDEF"/>
    <property type="match status" value="1"/>
</dbReference>
<protein>
    <submittedName>
        <fullName evidence="2">Diguanylate cyclase</fullName>
    </submittedName>
</protein>
<name>A0ABX9KCX5_9FUSO</name>
<dbReference type="InterPro" id="IPR043128">
    <property type="entry name" value="Rev_trsase/Diguanyl_cyclase"/>
</dbReference>
<comment type="caution">
    <text evidence="2">The sequence shown here is derived from an EMBL/GenBank/DDBJ whole genome shotgun (WGS) entry which is preliminary data.</text>
</comment>
<accession>A0ABX9KCX5</accession>